<organism evidence="1 2">
    <name type="scientific">Parelaphostrongylus tenuis</name>
    <name type="common">Meningeal worm</name>
    <dbReference type="NCBI Taxonomy" id="148309"/>
    <lineage>
        <taxon>Eukaryota</taxon>
        <taxon>Metazoa</taxon>
        <taxon>Ecdysozoa</taxon>
        <taxon>Nematoda</taxon>
        <taxon>Chromadorea</taxon>
        <taxon>Rhabditida</taxon>
        <taxon>Rhabditina</taxon>
        <taxon>Rhabditomorpha</taxon>
        <taxon>Strongyloidea</taxon>
        <taxon>Metastrongylidae</taxon>
        <taxon>Parelaphostrongylus</taxon>
    </lineage>
</organism>
<dbReference type="AlphaFoldDB" id="A0AAD5RCC2"/>
<evidence type="ECO:0000313" key="1">
    <source>
        <dbReference type="EMBL" id="KAJ1373545.1"/>
    </source>
</evidence>
<evidence type="ECO:0000313" key="2">
    <source>
        <dbReference type="Proteomes" id="UP001196413"/>
    </source>
</evidence>
<dbReference type="EMBL" id="JAHQIW010007306">
    <property type="protein sequence ID" value="KAJ1373545.1"/>
    <property type="molecule type" value="Genomic_DNA"/>
</dbReference>
<comment type="caution">
    <text evidence="1">The sequence shown here is derived from an EMBL/GenBank/DDBJ whole genome shotgun (WGS) entry which is preliminary data.</text>
</comment>
<sequence length="89" mass="10112">MRSMEQNPADSLLIHLIVPHSKLTFNDNCVTLYDDNVQCDWSRSVGDYFPRFNDRGDMELDIDVFNNSLSREVNVDDEVERGSDPGACG</sequence>
<keyword evidence="2" id="KW-1185">Reference proteome</keyword>
<dbReference type="Proteomes" id="UP001196413">
    <property type="component" value="Unassembled WGS sequence"/>
</dbReference>
<protein>
    <submittedName>
        <fullName evidence="1">Uncharacterized protein</fullName>
    </submittedName>
</protein>
<name>A0AAD5RCC2_PARTN</name>
<reference evidence="1" key="1">
    <citation type="submission" date="2021-06" db="EMBL/GenBank/DDBJ databases">
        <title>Parelaphostrongylus tenuis whole genome reference sequence.</title>
        <authorList>
            <person name="Garwood T.J."/>
            <person name="Larsen P.A."/>
            <person name="Fountain-Jones N.M."/>
            <person name="Garbe J.R."/>
            <person name="Macchietto M.G."/>
            <person name="Kania S.A."/>
            <person name="Gerhold R.W."/>
            <person name="Richards J.E."/>
            <person name="Wolf T.M."/>
        </authorList>
    </citation>
    <scope>NUCLEOTIDE SEQUENCE</scope>
    <source>
        <strain evidence="1">MNPRO001-30</strain>
        <tissue evidence="1">Meninges</tissue>
    </source>
</reference>
<proteinExistence type="predicted"/>
<gene>
    <name evidence="1" type="ORF">KIN20_035965</name>
</gene>
<accession>A0AAD5RCC2</accession>